<accession>A0ACC5ZQL9</accession>
<proteinExistence type="predicted"/>
<sequence length="111" mass="12996">MMNYLPDIVGKCIGEENKYEDAVFCENNEERSPEDKQRRAKQTFEEMMNYLPDIVGKCIGEENKYEGIQLLFNCLQQPLLNKQITYVLLDIAVEELFPELSAKEIPRNSRM</sequence>
<reference evidence="1" key="1">
    <citation type="submission" date="2020-02" db="EMBL/GenBank/DDBJ databases">
        <title>Genome sequencing of the panga catfish, Pangasius djambal.</title>
        <authorList>
            <person name="Wen M."/>
            <person name="Zahm M."/>
            <person name="Roques C."/>
            <person name="Cabau C."/>
            <person name="Klopp C."/>
            <person name="Donnadieu C."/>
            <person name="Jouanno E."/>
            <person name="Avarre J.-C."/>
            <person name="Campet M."/>
            <person name="Ha T."/>
            <person name="Dugue R."/>
            <person name="Lampietro C."/>
            <person name="Louis A."/>
            <person name="Herpin A."/>
            <person name="Echchiki A."/>
            <person name="Berthelot C."/>
            <person name="Parey E."/>
            <person name="Roest-Crollius H."/>
            <person name="Braasch I."/>
            <person name="Postlethwait J.H."/>
            <person name="Bobe J."/>
            <person name="Montfort J."/>
            <person name="Bouchez O."/>
            <person name="Begum T."/>
            <person name="Schartl M."/>
            <person name="Gustiano R."/>
            <person name="Guiguen Y."/>
        </authorList>
    </citation>
    <scope>NUCLEOTIDE SEQUENCE</scope>
    <source>
        <strain evidence="1">Pdj_M5554</strain>
    </source>
</reference>
<organism evidence="1 2">
    <name type="scientific">Pangasius djambal</name>
    <dbReference type="NCBI Taxonomy" id="1691987"/>
    <lineage>
        <taxon>Eukaryota</taxon>
        <taxon>Metazoa</taxon>
        <taxon>Chordata</taxon>
        <taxon>Craniata</taxon>
        <taxon>Vertebrata</taxon>
        <taxon>Euteleostomi</taxon>
        <taxon>Actinopterygii</taxon>
        <taxon>Neopterygii</taxon>
        <taxon>Teleostei</taxon>
        <taxon>Ostariophysi</taxon>
        <taxon>Siluriformes</taxon>
        <taxon>Pangasiidae</taxon>
        <taxon>Pangasius</taxon>
    </lineage>
</organism>
<name>A0ACC5ZQL9_9TELE</name>
<keyword evidence="2" id="KW-1185">Reference proteome</keyword>
<gene>
    <name evidence="1" type="ORF">PDJAM_G00193970</name>
</gene>
<evidence type="ECO:0000313" key="1">
    <source>
        <dbReference type="EMBL" id="MCJ8750020.1"/>
    </source>
</evidence>
<dbReference type="EMBL" id="CM041004">
    <property type="protein sequence ID" value="MCJ8750020.1"/>
    <property type="molecule type" value="Genomic_DNA"/>
</dbReference>
<protein>
    <submittedName>
        <fullName evidence="1">Uncharacterized protein</fullName>
    </submittedName>
</protein>
<dbReference type="Proteomes" id="UP000830395">
    <property type="component" value="Chromosome 30"/>
</dbReference>
<evidence type="ECO:0000313" key="2">
    <source>
        <dbReference type="Proteomes" id="UP000830395"/>
    </source>
</evidence>
<comment type="caution">
    <text evidence="1">The sequence shown here is derived from an EMBL/GenBank/DDBJ whole genome shotgun (WGS) entry which is preliminary data.</text>
</comment>